<evidence type="ECO:0000313" key="1">
    <source>
        <dbReference type="EMBL" id="OIR16344.1"/>
    </source>
</evidence>
<reference evidence="1" key="1">
    <citation type="submission" date="2016-10" db="EMBL/GenBank/DDBJ databases">
        <title>Sequence of Gallionella enrichment culture.</title>
        <authorList>
            <person name="Poehlein A."/>
            <person name="Muehling M."/>
            <person name="Daniel R."/>
        </authorList>
    </citation>
    <scope>NUCLEOTIDE SEQUENCE</scope>
</reference>
<organism evidence="1">
    <name type="scientific">mine drainage metagenome</name>
    <dbReference type="NCBI Taxonomy" id="410659"/>
    <lineage>
        <taxon>unclassified sequences</taxon>
        <taxon>metagenomes</taxon>
        <taxon>ecological metagenomes</taxon>
    </lineage>
</organism>
<dbReference type="InterPro" id="IPR014717">
    <property type="entry name" value="Transl_elong_EF1B/ribsomal_bS6"/>
</dbReference>
<name>A0A1J5TJJ4_9ZZZZ</name>
<proteinExistence type="predicted"/>
<dbReference type="Pfam" id="PF10741">
    <property type="entry name" value="T2SSM_b"/>
    <property type="match status" value="1"/>
</dbReference>
<dbReference type="EMBL" id="MLJW01000007">
    <property type="protein sequence ID" value="OIR16344.1"/>
    <property type="molecule type" value="Genomic_DNA"/>
</dbReference>
<sequence length="158" mass="18362">MAMCMALYLSTIQPAQMRLSEAHESADSIQERVKRATNGLNRSELTQAEQLAEFYQIFPNEKNLLPWLEKIFTLAQSQGINLDQGEYKVTHDRVGRLMRFQMTLPIKSEYPQIRKYLNSLRAEIPIISMEHLQFERQKVDDPVVEAKIKLALYLGHEP</sequence>
<protein>
    <submittedName>
        <fullName evidence="1">Uncharacterized protein</fullName>
    </submittedName>
</protein>
<dbReference type="Gene3D" id="3.30.70.60">
    <property type="match status" value="1"/>
</dbReference>
<accession>A0A1J5TJJ4</accession>
<comment type="caution">
    <text evidence="1">The sequence shown here is derived from an EMBL/GenBank/DDBJ whole genome shotgun (WGS) entry which is preliminary data.</text>
</comment>
<dbReference type="InterPro" id="IPR034756">
    <property type="entry name" value="T2SSM_b"/>
</dbReference>
<gene>
    <name evidence="1" type="ORF">GALL_30660</name>
</gene>
<dbReference type="AlphaFoldDB" id="A0A1J5TJJ4"/>